<evidence type="ECO:0000313" key="1">
    <source>
        <dbReference type="EMBL" id="OGE78065.1"/>
    </source>
</evidence>
<dbReference type="SUPFAM" id="SSF103642">
    <property type="entry name" value="Sec-C motif"/>
    <property type="match status" value="1"/>
</dbReference>
<gene>
    <name evidence="1" type="ORF">A3J19_01145</name>
</gene>
<organism evidence="1 2">
    <name type="scientific">Candidatus Daviesbacteria bacterium RIFCSPLOWO2_02_FULL_41_8</name>
    <dbReference type="NCBI Taxonomy" id="1797798"/>
    <lineage>
        <taxon>Bacteria</taxon>
        <taxon>Candidatus Daviesiibacteriota</taxon>
    </lineage>
</organism>
<reference evidence="1 2" key="1">
    <citation type="journal article" date="2016" name="Nat. Commun.">
        <title>Thousands of microbial genomes shed light on interconnected biogeochemical processes in an aquifer system.</title>
        <authorList>
            <person name="Anantharaman K."/>
            <person name="Brown C.T."/>
            <person name="Hug L.A."/>
            <person name="Sharon I."/>
            <person name="Castelle C.J."/>
            <person name="Probst A.J."/>
            <person name="Thomas B.C."/>
            <person name="Singh A."/>
            <person name="Wilkins M.J."/>
            <person name="Karaoz U."/>
            <person name="Brodie E.L."/>
            <person name="Williams K.H."/>
            <person name="Hubbard S.S."/>
            <person name="Banfield J.F."/>
        </authorList>
    </citation>
    <scope>NUCLEOTIDE SEQUENCE [LARGE SCALE GENOMIC DNA]</scope>
</reference>
<sequence>MTYRKKPEHNPNNYLKVILESLEHYNSVERLDIANLLFEGYKSIKDNPQRIANQKALILEMLSKWIQVFEDLAVLSLMFGGKVVGDTRDPFEIYSYISNQKILEFYYKVKNGLPKNIISKIYAIKTPLELLKEGKINRKEYPYFKKQIDEMVDAASSNLTKLGKLYSARRKGGRLNYGFLVKIYFQTKHGFKMIQPTDTAKILWQFNDTDVAILKDVVQMRSGRKIMRIGLFEKWDEVEIVLLIDRIKGWSEVMNEIIGAQLRYLDNPNFIVPMVRRLKTDEYIKNTGVKPGRNDKCPCESNLKYKKCCFS</sequence>
<proteinExistence type="predicted"/>
<name>A0A1F5NK92_9BACT</name>
<evidence type="ECO:0000313" key="2">
    <source>
        <dbReference type="Proteomes" id="UP000176578"/>
    </source>
</evidence>
<protein>
    <submittedName>
        <fullName evidence="1">Uncharacterized protein</fullName>
    </submittedName>
</protein>
<comment type="caution">
    <text evidence="1">The sequence shown here is derived from an EMBL/GenBank/DDBJ whole genome shotgun (WGS) entry which is preliminary data.</text>
</comment>
<dbReference type="Pfam" id="PF02810">
    <property type="entry name" value="SEC-C"/>
    <property type="match status" value="1"/>
</dbReference>
<accession>A0A1F5NK92</accession>
<dbReference type="Proteomes" id="UP000176578">
    <property type="component" value="Unassembled WGS sequence"/>
</dbReference>
<dbReference type="InterPro" id="IPR004027">
    <property type="entry name" value="SEC_C_motif"/>
</dbReference>
<dbReference type="EMBL" id="MFDZ01000029">
    <property type="protein sequence ID" value="OGE78065.1"/>
    <property type="molecule type" value="Genomic_DNA"/>
</dbReference>
<dbReference type="AlphaFoldDB" id="A0A1F5NK92"/>
<dbReference type="Gene3D" id="3.10.450.50">
    <property type="match status" value="1"/>
</dbReference>